<feature type="domain" description="Malonyl-CoA decarboxylase N-terminal" evidence="2">
    <location>
        <begin position="72"/>
        <end position="130"/>
    </location>
</feature>
<dbReference type="Pfam" id="PF05292">
    <property type="entry name" value="MCD"/>
    <property type="match status" value="1"/>
</dbReference>
<protein>
    <submittedName>
        <fullName evidence="3">Uncharacterized protein</fullName>
    </submittedName>
</protein>
<accession>A0A0D8Y777</accession>
<dbReference type="InterPro" id="IPR038351">
    <property type="entry name" value="MCD_N_sf"/>
</dbReference>
<evidence type="ECO:0000259" key="1">
    <source>
        <dbReference type="Pfam" id="PF05292"/>
    </source>
</evidence>
<gene>
    <name evidence="3" type="ORF">DICVIV_01144</name>
</gene>
<dbReference type="Proteomes" id="UP000053766">
    <property type="component" value="Unassembled WGS sequence"/>
</dbReference>
<reference evidence="3 4" key="1">
    <citation type="submission" date="2013-11" db="EMBL/GenBank/DDBJ databases">
        <title>Draft genome of the bovine lungworm Dictyocaulus viviparus.</title>
        <authorList>
            <person name="Mitreva M."/>
        </authorList>
    </citation>
    <scope>NUCLEOTIDE SEQUENCE [LARGE SCALE GENOMIC DNA]</scope>
    <source>
        <strain evidence="3 4">HannoverDv2000</strain>
    </source>
</reference>
<dbReference type="OrthoDB" id="426718at2759"/>
<dbReference type="GO" id="GO:0005759">
    <property type="term" value="C:mitochondrial matrix"/>
    <property type="evidence" value="ECO:0007669"/>
    <property type="project" value="TreeGrafter"/>
</dbReference>
<dbReference type="GO" id="GO:0006085">
    <property type="term" value="P:acetyl-CoA biosynthetic process"/>
    <property type="evidence" value="ECO:0007669"/>
    <property type="project" value="TreeGrafter"/>
</dbReference>
<dbReference type="GO" id="GO:2001294">
    <property type="term" value="P:malonyl-CoA catabolic process"/>
    <property type="evidence" value="ECO:0007669"/>
    <property type="project" value="TreeGrafter"/>
</dbReference>
<dbReference type="GO" id="GO:0006633">
    <property type="term" value="P:fatty acid biosynthetic process"/>
    <property type="evidence" value="ECO:0007669"/>
    <property type="project" value="InterPro"/>
</dbReference>
<dbReference type="Gene3D" id="1.20.140.90">
    <property type="entry name" value="Malonyl-CoA decarboxylase, oligemerization domain"/>
    <property type="match status" value="1"/>
</dbReference>
<dbReference type="EMBL" id="KN716161">
    <property type="protein sequence ID" value="KJH52683.1"/>
    <property type="molecule type" value="Genomic_DNA"/>
</dbReference>
<evidence type="ECO:0000313" key="3">
    <source>
        <dbReference type="EMBL" id="KJH52683.1"/>
    </source>
</evidence>
<name>A0A0D8Y777_DICVI</name>
<dbReference type="Pfam" id="PF17408">
    <property type="entry name" value="MCD_N"/>
    <property type="match status" value="1"/>
</dbReference>
<dbReference type="InterPro" id="IPR042303">
    <property type="entry name" value="Malonyl_CoA_deC_C_sf"/>
</dbReference>
<proteinExistence type="predicted"/>
<reference evidence="4" key="2">
    <citation type="journal article" date="2016" name="Sci. Rep.">
        <title>Dictyocaulus viviparus genome, variome and transcriptome elucidate lungworm biology and support future intervention.</title>
        <authorList>
            <person name="McNulty S.N."/>
            <person name="Strube C."/>
            <person name="Rosa B.A."/>
            <person name="Martin J.C."/>
            <person name="Tyagi R."/>
            <person name="Choi Y.J."/>
            <person name="Wang Q."/>
            <person name="Hallsworth Pepin K."/>
            <person name="Zhang X."/>
            <person name="Ozersky P."/>
            <person name="Wilson R.K."/>
            <person name="Sternberg P.W."/>
            <person name="Gasser R.B."/>
            <person name="Mitreva M."/>
        </authorList>
    </citation>
    <scope>NUCLEOTIDE SEQUENCE [LARGE SCALE GENOMIC DNA]</scope>
    <source>
        <strain evidence="4">HannoverDv2000</strain>
    </source>
</reference>
<keyword evidence="4" id="KW-1185">Reference proteome</keyword>
<evidence type="ECO:0000259" key="2">
    <source>
        <dbReference type="Pfam" id="PF17408"/>
    </source>
</evidence>
<dbReference type="PANTHER" id="PTHR28641">
    <property type="match status" value="1"/>
</dbReference>
<dbReference type="InterPro" id="IPR038917">
    <property type="entry name" value="Malonyl_CoA_deC"/>
</dbReference>
<evidence type="ECO:0000313" key="4">
    <source>
        <dbReference type="Proteomes" id="UP000053766"/>
    </source>
</evidence>
<dbReference type="InterPro" id="IPR007956">
    <property type="entry name" value="Malonyl_CoA_deC_C"/>
</dbReference>
<dbReference type="AlphaFoldDB" id="A0A0D8Y777"/>
<dbReference type="InterPro" id="IPR035372">
    <property type="entry name" value="MCD_N"/>
</dbReference>
<dbReference type="STRING" id="29172.A0A0D8Y777"/>
<organism evidence="3 4">
    <name type="scientific">Dictyocaulus viviparus</name>
    <name type="common">Bovine lungworm</name>
    <dbReference type="NCBI Taxonomy" id="29172"/>
    <lineage>
        <taxon>Eukaryota</taxon>
        <taxon>Metazoa</taxon>
        <taxon>Ecdysozoa</taxon>
        <taxon>Nematoda</taxon>
        <taxon>Chromadorea</taxon>
        <taxon>Rhabditida</taxon>
        <taxon>Rhabditina</taxon>
        <taxon>Rhabditomorpha</taxon>
        <taxon>Strongyloidea</taxon>
        <taxon>Metastrongylidae</taxon>
        <taxon>Dictyocaulus</taxon>
    </lineage>
</organism>
<dbReference type="GO" id="GO:0005782">
    <property type="term" value="C:peroxisomal matrix"/>
    <property type="evidence" value="ECO:0007669"/>
    <property type="project" value="TreeGrafter"/>
</dbReference>
<feature type="domain" description="Malonyl-CoA decarboxylase C-terminal" evidence="1">
    <location>
        <begin position="186"/>
        <end position="252"/>
    </location>
</feature>
<dbReference type="GO" id="GO:0050080">
    <property type="term" value="F:malonyl-CoA decarboxylase activity"/>
    <property type="evidence" value="ECO:0007669"/>
    <property type="project" value="InterPro"/>
</dbReference>
<sequence length="264" mass="29892">MRTIFMRSPPLVFKFRLLQTDSDQIKDVLAGLNSRTTTYQYLAVGKRVVDSYLSGDAEFKKNLLVSIATNCGADSVALNNAISIYSKNQNLAHEVREAATPVHFKLLQSIGNLQGGIKQVCDMRANLLVANYESVHPLRGPSDFKKRLGYHRRVFSFKVLLDWHDYKVFFKILIADKVLQCPLESRRLFEFSRCFYFTHEAMPREPLVVVHVALLNDIADNVQSIVDCETLESAEDTCTTAVYYSITATQIGDKFSSLHLSITQ</sequence>
<dbReference type="Gene3D" id="3.40.630.150">
    <property type="entry name" value="Malonyl-CoA decarboxylase, catalytic domain"/>
    <property type="match status" value="1"/>
</dbReference>
<dbReference type="PANTHER" id="PTHR28641:SF1">
    <property type="entry name" value="MALONYL-COA DECARBOXYLASE, MITOCHONDRIAL"/>
    <property type="match status" value="1"/>
</dbReference>